<dbReference type="RefSeq" id="XP_003856118.1">
    <property type="nucleotide sequence ID" value="XM_003856070.1"/>
</dbReference>
<proteinExistence type="predicted"/>
<dbReference type="InParanoid" id="F9WXV4"/>
<accession>F9WXV4</accession>
<dbReference type="EMBL" id="CM001196">
    <property type="protein sequence ID" value="EGP91094.1"/>
    <property type="molecule type" value="Genomic_DNA"/>
</dbReference>
<dbReference type="AlphaFoldDB" id="F9WXV4"/>
<dbReference type="GeneID" id="13403101"/>
<sequence length="84" mass="9353">MSALLLDCQCGPLPERSIVLVACLDPDDRRVESFFVTSCLSDCLSIHARLFGFRKLSEMICAADKSGEYSSASLERIKVRLRPD</sequence>
<evidence type="ECO:0000313" key="2">
    <source>
        <dbReference type="Proteomes" id="UP000008062"/>
    </source>
</evidence>
<keyword evidence="2" id="KW-1185">Reference proteome</keyword>
<name>F9WXV4_ZYMTI</name>
<dbReference type="KEGG" id="ztr:MYCGRDRAFT_78335"/>
<dbReference type="HOGENOM" id="CLU_2529189_0_0_1"/>
<protein>
    <submittedName>
        <fullName evidence="1">Uncharacterized protein</fullName>
    </submittedName>
</protein>
<organism evidence="1 2">
    <name type="scientific">Zymoseptoria tritici (strain CBS 115943 / IPO323)</name>
    <name type="common">Speckled leaf blotch fungus</name>
    <name type="synonym">Septoria tritici</name>
    <dbReference type="NCBI Taxonomy" id="336722"/>
    <lineage>
        <taxon>Eukaryota</taxon>
        <taxon>Fungi</taxon>
        <taxon>Dikarya</taxon>
        <taxon>Ascomycota</taxon>
        <taxon>Pezizomycotina</taxon>
        <taxon>Dothideomycetes</taxon>
        <taxon>Dothideomycetidae</taxon>
        <taxon>Mycosphaerellales</taxon>
        <taxon>Mycosphaerellaceae</taxon>
        <taxon>Zymoseptoria</taxon>
    </lineage>
</organism>
<evidence type="ECO:0000313" key="1">
    <source>
        <dbReference type="EMBL" id="EGP91094.1"/>
    </source>
</evidence>
<gene>
    <name evidence="1" type="ORF">MYCGRDRAFT_78335</name>
</gene>
<dbReference type="Proteomes" id="UP000008062">
    <property type="component" value="Chromosome 1"/>
</dbReference>
<reference evidence="1 2" key="1">
    <citation type="journal article" date="2011" name="PLoS Genet.">
        <title>Finished genome of the fungal wheat pathogen Mycosphaerella graminicola reveals dispensome structure, chromosome plasticity, and stealth pathogenesis.</title>
        <authorList>
            <person name="Goodwin S.B."/>
            <person name="Ben M'barek S."/>
            <person name="Dhillon B."/>
            <person name="Wittenberg A.H.J."/>
            <person name="Crane C.F."/>
            <person name="Hane J.K."/>
            <person name="Foster A.J."/>
            <person name="Van der Lee T.A.J."/>
            <person name="Grimwood J."/>
            <person name="Aerts A."/>
            <person name="Antoniw J."/>
            <person name="Bailey A."/>
            <person name="Bluhm B."/>
            <person name="Bowler J."/>
            <person name="Bristow J."/>
            <person name="van der Burgt A."/>
            <person name="Canto-Canche B."/>
            <person name="Churchill A.C.L."/>
            <person name="Conde-Ferraez L."/>
            <person name="Cools H.J."/>
            <person name="Coutinho P.M."/>
            <person name="Csukai M."/>
            <person name="Dehal P."/>
            <person name="De Wit P."/>
            <person name="Donzelli B."/>
            <person name="van de Geest H.C."/>
            <person name="van Ham R.C.H.J."/>
            <person name="Hammond-Kosack K.E."/>
            <person name="Henrissat B."/>
            <person name="Kilian A."/>
            <person name="Kobayashi A.K."/>
            <person name="Koopmann E."/>
            <person name="Kourmpetis Y."/>
            <person name="Kuzniar A."/>
            <person name="Lindquist E."/>
            <person name="Lombard V."/>
            <person name="Maliepaard C."/>
            <person name="Martins N."/>
            <person name="Mehrabi R."/>
            <person name="Nap J.P.H."/>
            <person name="Ponomarenko A."/>
            <person name="Rudd J.J."/>
            <person name="Salamov A."/>
            <person name="Schmutz J."/>
            <person name="Schouten H.J."/>
            <person name="Shapiro H."/>
            <person name="Stergiopoulos I."/>
            <person name="Torriani S.F.F."/>
            <person name="Tu H."/>
            <person name="de Vries R.P."/>
            <person name="Waalwijk C."/>
            <person name="Ware S.B."/>
            <person name="Wiebenga A."/>
            <person name="Zwiers L.-H."/>
            <person name="Oliver R.P."/>
            <person name="Grigoriev I.V."/>
            <person name="Kema G.H.J."/>
        </authorList>
    </citation>
    <scope>NUCLEOTIDE SEQUENCE [LARGE SCALE GENOMIC DNA]</scope>
    <source>
        <strain evidence="2">CBS 115943 / IPO323</strain>
    </source>
</reference>